<dbReference type="KEGG" id="gtl:EP073_08345"/>
<keyword evidence="5" id="KW-0249">Electron transport</keyword>
<evidence type="ECO:0000256" key="6">
    <source>
        <dbReference type="ARBA" id="ARBA00023004"/>
    </source>
</evidence>
<dbReference type="GO" id="GO:0051539">
    <property type="term" value="F:4 iron, 4 sulfur cluster binding"/>
    <property type="evidence" value="ECO:0007669"/>
    <property type="project" value="UniProtKB-KW"/>
</dbReference>
<dbReference type="Gene3D" id="3.40.50.10420">
    <property type="entry name" value="NagB/RpiA/CoA transferase-like"/>
    <property type="match status" value="1"/>
</dbReference>
<dbReference type="InterPro" id="IPR003741">
    <property type="entry name" value="LUD_dom"/>
</dbReference>
<evidence type="ECO:0000256" key="3">
    <source>
        <dbReference type="ARBA" id="ARBA00022723"/>
    </source>
</evidence>
<keyword evidence="2" id="KW-0004">4Fe-4S</keyword>
<keyword evidence="4" id="KW-0677">Repeat</keyword>
<gene>
    <name evidence="9" type="ORF">EP073_08345</name>
</gene>
<dbReference type="InterPro" id="IPR017896">
    <property type="entry name" value="4Fe4S_Fe-S-bd"/>
</dbReference>
<dbReference type="GO" id="GO:0046872">
    <property type="term" value="F:metal ion binding"/>
    <property type="evidence" value="ECO:0007669"/>
    <property type="project" value="UniProtKB-KW"/>
</dbReference>
<keyword evidence="6" id="KW-0408">Iron</keyword>
<keyword evidence="10" id="KW-1185">Reference proteome</keyword>
<dbReference type="Proteomes" id="UP000287502">
    <property type="component" value="Chromosome"/>
</dbReference>
<dbReference type="PROSITE" id="PS00198">
    <property type="entry name" value="4FE4S_FER_1"/>
    <property type="match status" value="2"/>
</dbReference>
<accession>A0A410JZG0</accession>
<dbReference type="PANTHER" id="PTHR47153">
    <property type="entry name" value="LACTATE UTILIZATION PROTEIN B"/>
    <property type="match status" value="1"/>
</dbReference>
<dbReference type="NCBIfam" id="NF045670">
    <property type="entry name" value="quin_L_LdhH"/>
    <property type="match status" value="1"/>
</dbReference>
<dbReference type="Pfam" id="PF02589">
    <property type="entry name" value="LUD_dom"/>
    <property type="match status" value="1"/>
</dbReference>
<keyword evidence="3" id="KW-0479">Metal-binding</keyword>
<sequence length="702" mass="76168">MSGKNGIKRSLNDKILYTNLKNFASAYKASKANAYAGLDFPAMAREMNSLKALSRERCENLFEEFKANAEKSGATVYRAADSLDACRYIEKICREKGADSVVKSKSMTSEEIKLNAYLEKNGIKPVETDLGEWILQLAGEHPSHMVMPAIHKSRGQVADLFNALLSAGLDRENIAAMVKTARHALRNSYFEAGAGLTGANVAVASTGTIGLVTNEGNARLSATVPPVHFVLLGYEKLVPDFKTALKVIRMLPKSATGQRISTYTTWIKGQVPCEASATGQKEVHYIFLDNGRLAFLDHPLFAEALKCMRCGSCANVCPAYEMVGGHVFGHVYLGAIGLIMTAMFHGEAKARDILKMCIGCRACSTNCPSGIDLQKIIAELNVHMGSKFGLNPLKKFLYSNILSSGKRFRVIMKAGSILSAPLAAGGRIKKIPFAGREINFRELPSIKQKTFTDLNGQRANPSASKGKVFFYPGCAVEYFYPQMGTALVSFLEKQGYQVDTPDKATCCGLPAIHGGDGEGGRKTISACLSQMKNPEDYKAYLVLCPSCGFAVKEDFKHYTEDKPEDFKKAGLISEKVKSLAMFIKDEGLTNIPFNRGAKVTYHTPCHQKRGLGSSADELLASLLGQNFIPMTDSDVCCGFGGSWSVEYPGISAGILDKKTENIENTGADTVLTDCPGCVIQIAGGLGKKGRKIKVMHLSEFLK</sequence>
<feature type="domain" description="4Fe-4S ferredoxin-type" evidence="8">
    <location>
        <begin position="347"/>
        <end position="376"/>
    </location>
</feature>
<dbReference type="InterPro" id="IPR024185">
    <property type="entry name" value="FTHF_cligase-like_sf"/>
</dbReference>
<keyword evidence="1" id="KW-0813">Transport</keyword>
<keyword evidence="7" id="KW-0411">Iron-sulfur</keyword>
<name>A0A410JZG0_9BACT</name>
<dbReference type="EMBL" id="CP035108">
    <property type="protein sequence ID" value="QAR33408.1"/>
    <property type="molecule type" value="Genomic_DNA"/>
</dbReference>
<dbReference type="PROSITE" id="PS51379">
    <property type="entry name" value="4FE4S_FER_2"/>
    <property type="match status" value="2"/>
</dbReference>
<dbReference type="InterPro" id="IPR037171">
    <property type="entry name" value="NagB/RpiA_transferase-like"/>
</dbReference>
<dbReference type="Gene3D" id="1.10.1060.10">
    <property type="entry name" value="Alpha-helical ferredoxin"/>
    <property type="match status" value="1"/>
</dbReference>
<evidence type="ECO:0000256" key="4">
    <source>
        <dbReference type="ARBA" id="ARBA00022737"/>
    </source>
</evidence>
<dbReference type="Pfam" id="PF02754">
    <property type="entry name" value="CCG"/>
    <property type="match status" value="2"/>
</dbReference>
<dbReference type="InterPro" id="IPR004452">
    <property type="entry name" value="LutB/LldF"/>
</dbReference>
<protein>
    <submittedName>
        <fullName evidence="9">4Fe-4S dicluster domain-containing protein</fullName>
    </submittedName>
</protein>
<dbReference type="SUPFAM" id="SSF100950">
    <property type="entry name" value="NagB/RpiA/CoA transferase-like"/>
    <property type="match status" value="1"/>
</dbReference>
<evidence type="ECO:0000256" key="2">
    <source>
        <dbReference type="ARBA" id="ARBA00022485"/>
    </source>
</evidence>
<dbReference type="InterPro" id="IPR054704">
    <property type="entry name" value="Quin_L_LdhH-like"/>
</dbReference>
<dbReference type="InterPro" id="IPR017900">
    <property type="entry name" value="4Fe4S_Fe_S_CS"/>
</dbReference>
<dbReference type="GO" id="GO:0016491">
    <property type="term" value="F:oxidoreductase activity"/>
    <property type="evidence" value="ECO:0007669"/>
    <property type="project" value="UniProtKB-ARBA"/>
</dbReference>
<dbReference type="GO" id="GO:0006089">
    <property type="term" value="P:lactate metabolic process"/>
    <property type="evidence" value="ECO:0007669"/>
    <property type="project" value="InterPro"/>
</dbReference>
<evidence type="ECO:0000256" key="5">
    <source>
        <dbReference type="ARBA" id="ARBA00022982"/>
    </source>
</evidence>
<evidence type="ECO:0000256" key="7">
    <source>
        <dbReference type="ARBA" id="ARBA00023014"/>
    </source>
</evidence>
<evidence type="ECO:0000259" key="8">
    <source>
        <dbReference type="PROSITE" id="PS51379"/>
    </source>
</evidence>
<dbReference type="PANTHER" id="PTHR47153:SF2">
    <property type="entry name" value="LACTATE UTILIZATION PROTEIN B"/>
    <property type="match status" value="1"/>
</dbReference>
<dbReference type="SUPFAM" id="SSF46548">
    <property type="entry name" value="alpha-helical ferredoxin"/>
    <property type="match status" value="1"/>
</dbReference>
<evidence type="ECO:0000313" key="10">
    <source>
        <dbReference type="Proteomes" id="UP000287502"/>
    </source>
</evidence>
<evidence type="ECO:0000313" key="9">
    <source>
        <dbReference type="EMBL" id="QAR33408.1"/>
    </source>
</evidence>
<dbReference type="Pfam" id="PF13183">
    <property type="entry name" value="Fer4_8"/>
    <property type="match status" value="1"/>
</dbReference>
<dbReference type="AlphaFoldDB" id="A0A410JZG0"/>
<dbReference type="OrthoDB" id="9782337at2"/>
<dbReference type="RefSeq" id="WP_128466694.1">
    <property type="nucleotide sequence ID" value="NZ_CP035108.1"/>
</dbReference>
<evidence type="ECO:0000256" key="1">
    <source>
        <dbReference type="ARBA" id="ARBA00022448"/>
    </source>
</evidence>
<proteinExistence type="predicted"/>
<dbReference type="InterPro" id="IPR004017">
    <property type="entry name" value="Cys_rich_dom"/>
</dbReference>
<reference evidence="9 10" key="1">
    <citation type="submission" date="2019-01" db="EMBL/GenBank/DDBJ databases">
        <title>Geovibrio thiophilus DSM 11263, complete genome.</title>
        <authorList>
            <person name="Spring S."/>
            <person name="Bunk B."/>
            <person name="Sproer C."/>
        </authorList>
    </citation>
    <scope>NUCLEOTIDE SEQUENCE [LARGE SCALE GENOMIC DNA]</scope>
    <source>
        <strain evidence="9 10">DSM 11263</strain>
    </source>
</reference>
<dbReference type="InterPro" id="IPR009051">
    <property type="entry name" value="Helical_ferredxn"/>
</dbReference>
<organism evidence="9 10">
    <name type="scientific">Geovibrio thiophilus</name>
    <dbReference type="NCBI Taxonomy" id="139438"/>
    <lineage>
        <taxon>Bacteria</taxon>
        <taxon>Pseudomonadati</taxon>
        <taxon>Deferribacterota</taxon>
        <taxon>Deferribacteres</taxon>
        <taxon>Deferribacterales</taxon>
        <taxon>Geovibrionaceae</taxon>
        <taxon>Geovibrio</taxon>
    </lineage>
</organism>
<feature type="domain" description="4Fe-4S ferredoxin-type" evidence="8">
    <location>
        <begin position="297"/>
        <end position="325"/>
    </location>
</feature>